<sequence>MANEQSAAPALATVECVKEFSASLLQAADAYQRALHRISINDLAFADSGYTVLTEVYGLRNRAYVLQNDAVNHIVTSLHFTQRDLVDLVSSAAKAATDAVSLKRLQSIVLSIATFTVSLGEDRAKVVEFLYESLRSDILDLEVE</sequence>
<proteinExistence type="predicted"/>
<name>A0ABY4KST8_9PSED</name>
<keyword evidence="2" id="KW-1185">Reference proteome</keyword>
<reference evidence="1 2" key="1">
    <citation type="submission" date="2022-04" db="EMBL/GenBank/DDBJ databases">
        <title>Pseudomonas knackmussii B09-2.</title>
        <authorList>
            <person name="Deng Y."/>
        </authorList>
    </citation>
    <scope>NUCLEOTIDE SEQUENCE [LARGE SCALE GENOMIC DNA]</scope>
    <source>
        <strain evidence="1 2">B09-2</strain>
    </source>
</reference>
<protein>
    <submittedName>
        <fullName evidence="1">Uncharacterized protein</fullName>
    </submittedName>
</protein>
<evidence type="ECO:0000313" key="1">
    <source>
        <dbReference type="EMBL" id="UPQ83624.1"/>
    </source>
</evidence>
<gene>
    <name evidence="1" type="ORF">M0M42_04235</name>
</gene>
<evidence type="ECO:0000313" key="2">
    <source>
        <dbReference type="Proteomes" id="UP000831189"/>
    </source>
</evidence>
<accession>A0ABY4KST8</accession>
<dbReference type="EMBL" id="CP096208">
    <property type="protein sequence ID" value="UPQ83624.1"/>
    <property type="molecule type" value="Genomic_DNA"/>
</dbReference>
<organism evidence="1 2">
    <name type="scientific">Pseudomonas knackmussii</name>
    <dbReference type="NCBI Taxonomy" id="65741"/>
    <lineage>
        <taxon>Bacteria</taxon>
        <taxon>Pseudomonadati</taxon>
        <taxon>Pseudomonadota</taxon>
        <taxon>Gammaproteobacteria</taxon>
        <taxon>Pseudomonadales</taxon>
        <taxon>Pseudomonadaceae</taxon>
        <taxon>Pseudomonas</taxon>
    </lineage>
</organism>
<dbReference type="Proteomes" id="UP000831189">
    <property type="component" value="Chromosome"/>
</dbReference>